<keyword evidence="3" id="KW-0862">Zinc</keyword>
<dbReference type="OrthoDB" id="1938144at2759"/>
<evidence type="ECO:0000313" key="7">
    <source>
        <dbReference type="Proteomes" id="UP000504603"/>
    </source>
</evidence>
<keyword evidence="2 4" id="KW-0863">Zinc-finger</keyword>
<dbReference type="GO" id="GO:0003676">
    <property type="term" value="F:nucleic acid binding"/>
    <property type="evidence" value="ECO:0007669"/>
    <property type="project" value="InterPro"/>
</dbReference>
<dbReference type="GO" id="GO:0008270">
    <property type="term" value="F:zinc ion binding"/>
    <property type="evidence" value="ECO:0007669"/>
    <property type="project" value="UniProtKB-KW"/>
</dbReference>
<proteinExistence type="predicted"/>
<dbReference type="InterPro" id="IPR001878">
    <property type="entry name" value="Znf_CCHC"/>
</dbReference>
<dbReference type="AlphaFoldDB" id="A0A6J1DWF8"/>
<accession>A0A6J1DWF8</accession>
<sequence>MNPGTIFELELDDSKYFKYVFMAMGQSIRGFMCCIRPVLVIDGAHLKGNYGGVLLSASAVDANNQIYPVAFAIVGSESVASWVWFMTQLKSVVDTVQNLVFISDRHASICKAIDEVFPIAFHCFCIHHLKMNLLAKFKTPALETLFFKAAKAFHELYFNENWVQLCAHPGVREYLEAIGKERWARCFQTKLRYSQMTTNIAESVNALSGMHRWFYERQTLASSRQSTLSDYAEEMIAEAADNSRRHIVMNIDQFNFEVRDGNLNGDVDLQSQTCTCREFDYFKVLCSHAIAAANSRSINPYTLCDEAYTVNSWMLAFAEPIFQVGSSTTWKSSPGFVNIDVQPPKKVVRVGRRQTVRIPSTGEVRPPRKCSRCGTSGHNRKTCREPLNTV</sequence>
<dbReference type="Pfam" id="PF04434">
    <property type="entry name" value="SWIM"/>
    <property type="match status" value="1"/>
</dbReference>
<feature type="domain" description="CCHC-type" evidence="5">
    <location>
        <begin position="368"/>
        <end position="385"/>
    </location>
</feature>
<dbReference type="GeneID" id="111025117"/>
<organism evidence="7 8">
    <name type="scientific">Momordica charantia</name>
    <name type="common">Bitter gourd</name>
    <name type="synonym">Balsam pear</name>
    <dbReference type="NCBI Taxonomy" id="3673"/>
    <lineage>
        <taxon>Eukaryota</taxon>
        <taxon>Viridiplantae</taxon>
        <taxon>Streptophyta</taxon>
        <taxon>Embryophyta</taxon>
        <taxon>Tracheophyta</taxon>
        <taxon>Spermatophyta</taxon>
        <taxon>Magnoliopsida</taxon>
        <taxon>eudicotyledons</taxon>
        <taxon>Gunneridae</taxon>
        <taxon>Pentapetalae</taxon>
        <taxon>rosids</taxon>
        <taxon>fabids</taxon>
        <taxon>Cucurbitales</taxon>
        <taxon>Cucurbitaceae</taxon>
        <taxon>Momordiceae</taxon>
        <taxon>Momordica</taxon>
    </lineage>
</organism>
<name>A0A6J1DWF8_MOMCH</name>
<feature type="domain" description="SWIM-type" evidence="6">
    <location>
        <begin position="256"/>
        <end position="297"/>
    </location>
</feature>
<dbReference type="InterPro" id="IPR018289">
    <property type="entry name" value="MULE_transposase_dom"/>
</dbReference>
<evidence type="ECO:0000313" key="8">
    <source>
        <dbReference type="RefSeq" id="XP_022158655.1"/>
    </source>
</evidence>
<reference evidence="8" key="1">
    <citation type="submission" date="2025-08" db="UniProtKB">
        <authorList>
            <consortium name="RefSeq"/>
        </authorList>
    </citation>
    <scope>IDENTIFICATION</scope>
    <source>
        <strain evidence="8">OHB3-1</strain>
    </source>
</reference>
<evidence type="ECO:0000259" key="6">
    <source>
        <dbReference type="PROSITE" id="PS50966"/>
    </source>
</evidence>
<gene>
    <name evidence="8" type="primary">LOC111025117</name>
</gene>
<evidence type="ECO:0000259" key="5">
    <source>
        <dbReference type="PROSITE" id="PS50158"/>
    </source>
</evidence>
<dbReference type="PANTHER" id="PTHR31973">
    <property type="entry name" value="POLYPROTEIN, PUTATIVE-RELATED"/>
    <property type="match status" value="1"/>
</dbReference>
<dbReference type="PANTHER" id="PTHR31973:SF187">
    <property type="entry name" value="MUTATOR TRANSPOSASE MUDRA PROTEIN"/>
    <property type="match status" value="1"/>
</dbReference>
<evidence type="ECO:0000256" key="2">
    <source>
        <dbReference type="ARBA" id="ARBA00022771"/>
    </source>
</evidence>
<dbReference type="RefSeq" id="XP_022158655.1">
    <property type="nucleotide sequence ID" value="XM_022302963.1"/>
</dbReference>
<keyword evidence="7" id="KW-1185">Reference proteome</keyword>
<dbReference type="Pfam" id="PF10551">
    <property type="entry name" value="MULE"/>
    <property type="match status" value="1"/>
</dbReference>
<evidence type="ECO:0000256" key="4">
    <source>
        <dbReference type="PROSITE-ProRule" id="PRU00047"/>
    </source>
</evidence>
<dbReference type="InterPro" id="IPR006564">
    <property type="entry name" value="Znf_PMZ"/>
</dbReference>
<dbReference type="KEGG" id="mcha:111025117"/>
<dbReference type="Proteomes" id="UP000504603">
    <property type="component" value="Unplaced"/>
</dbReference>
<dbReference type="SMART" id="SM00575">
    <property type="entry name" value="ZnF_PMZ"/>
    <property type="match status" value="1"/>
</dbReference>
<dbReference type="InterPro" id="IPR007527">
    <property type="entry name" value="Znf_SWIM"/>
</dbReference>
<evidence type="ECO:0000256" key="3">
    <source>
        <dbReference type="ARBA" id="ARBA00022833"/>
    </source>
</evidence>
<dbReference type="PROSITE" id="PS50966">
    <property type="entry name" value="ZF_SWIM"/>
    <property type="match status" value="1"/>
</dbReference>
<protein>
    <submittedName>
        <fullName evidence="8">Uncharacterized protein LOC111025117</fullName>
    </submittedName>
</protein>
<keyword evidence="1" id="KW-0479">Metal-binding</keyword>
<evidence type="ECO:0000256" key="1">
    <source>
        <dbReference type="ARBA" id="ARBA00022723"/>
    </source>
</evidence>
<dbReference type="PROSITE" id="PS50158">
    <property type="entry name" value="ZF_CCHC"/>
    <property type="match status" value="1"/>
</dbReference>